<proteinExistence type="predicted"/>
<reference evidence="1 2" key="1">
    <citation type="journal article" date="2018" name="New Phytol.">
        <title>Phylogenomics of Endogonaceae and evolution of mycorrhizas within Mucoromycota.</title>
        <authorList>
            <person name="Chang Y."/>
            <person name="Desiro A."/>
            <person name="Na H."/>
            <person name="Sandor L."/>
            <person name="Lipzen A."/>
            <person name="Clum A."/>
            <person name="Barry K."/>
            <person name="Grigoriev I.V."/>
            <person name="Martin F.M."/>
            <person name="Stajich J.E."/>
            <person name="Smith M.E."/>
            <person name="Bonito G."/>
            <person name="Spatafora J.W."/>
        </authorList>
    </citation>
    <scope>NUCLEOTIDE SEQUENCE [LARGE SCALE GENOMIC DNA]</scope>
    <source>
        <strain evidence="1 2">AD002</strain>
    </source>
</reference>
<gene>
    <name evidence="1" type="ORF">BC938DRAFT_479203</name>
</gene>
<organism evidence="1 2">
    <name type="scientific">Jimgerdemannia flammicorona</name>
    <dbReference type="NCBI Taxonomy" id="994334"/>
    <lineage>
        <taxon>Eukaryota</taxon>
        <taxon>Fungi</taxon>
        <taxon>Fungi incertae sedis</taxon>
        <taxon>Mucoromycota</taxon>
        <taxon>Mucoromycotina</taxon>
        <taxon>Endogonomycetes</taxon>
        <taxon>Endogonales</taxon>
        <taxon>Endogonaceae</taxon>
        <taxon>Jimgerdemannia</taxon>
    </lineage>
</organism>
<dbReference type="AlphaFoldDB" id="A0A433QLF4"/>
<accession>A0A433QLF4</accession>
<evidence type="ECO:0000313" key="2">
    <source>
        <dbReference type="Proteomes" id="UP000274822"/>
    </source>
</evidence>
<evidence type="ECO:0000313" key="1">
    <source>
        <dbReference type="EMBL" id="RUS30595.1"/>
    </source>
</evidence>
<name>A0A433QLF4_9FUNG</name>
<keyword evidence="2" id="KW-1185">Reference proteome</keyword>
<sequence>MVSQSPTTPTEPTETSINMDPSLLRYTIPDQNKSIIQLLPLKSPDGKEGIHYFKGNTSITEDFYFEITLKREHAPRSRGLHHMELQAAHRGLAVWKNVIYT</sequence>
<dbReference type="EMBL" id="RBNJ01003728">
    <property type="protein sequence ID" value="RUS30595.1"/>
    <property type="molecule type" value="Genomic_DNA"/>
</dbReference>
<protein>
    <submittedName>
        <fullName evidence="1">Uncharacterized protein</fullName>
    </submittedName>
</protein>
<comment type="caution">
    <text evidence="1">The sequence shown here is derived from an EMBL/GenBank/DDBJ whole genome shotgun (WGS) entry which is preliminary data.</text>
</comment>
<dbReference type="Proteomes" id="UP000274822">
    <property type="component" value="Unassembled WGS sequence"/>
</dbReference>